<dbReference type="EC" id="1.14.14.17" evidence="4 10"/>
<dbReference type="PANTHER" id="PTHR10835">
    <property type="entry name" value="SQUALENE MONOOXYGENASE"/>
    <property type="match status" value="1"/>
</dbReference>
<dbReference type="PANTHER" id="PTHR10835:SF0">
    <property type="entry name" value="SQUALENE MONOOXYGENASE"/>
    <property type="match status" value="1"/>
</dbReference>
<sequence length="520" mass="57202">MAEYDVVIIGAGVAGSAMAHALATIQAVRPLKIALLERSLAEPDRIVGELLQPGGMNALKQLGLEDTTEDIGAIPVHGYAVLNAGSTVHIPYPAAAEGRSFHHGRFVMRLREAAMKHSNVETIEATVSELIEENGRVTGVRARRKDREEEAFSAGLTIVADGCFSKFRNRVLRPSAARPKQRSHFVGAVLKDARLPIPQHGTVALTANGPVLLYQIGEHDTRMLVDVKGTSLPRDLAGYIRQNVIPELPPALRPPIEAAISSDRLRSMPNSFLPAAQQGSSHHPPGVLLLGDSWNMRHPLTGGGMTVAFCDVVILQRLLSEYLASRGPDIYEGVKSTWSEWDELAGILKKWHWERKSLTSTINILSVALYDLFGANDENLHVLRTGCFKYFERGGECVNGPVSLLSALAPRPGLLMYHFFSVAFYSIWILFTQPKPKAIPYPEDVRPGNTTPSDSGVEVDSKPVVRRRKTSQTTGDLVKVEENQAPGLADFPRLFVQSFAVFWTACIVFGPLLWSEIRWW</sequence>
<evidence type="ECO:0000256" key="6">
    <source>
        <dbReference type="ARBA" id="ARBA00022827"/>
    </source>
</evidence>
<name>A0A8H3CSA3_9AGAM</name>
<evidence type="ECO:0000256" key="2">
    <source>
        <dbReference type="ARBA" id="ARBA00004154"/>
    </source>
</evidence>
<reference evidence="12" key="1">
    <citation type="submission" date="2021-01" db="EMBL/GenBank/DDBJ databases">
        <authorList>
            <person name="Kaushik A."/>
        </authorList>
    </citation>
    <scope>NUCLEOTIDE SEQUENCE</scope>
    <source>
        <strain evidence="12">AG4-R118</strain>
    </source>
</reference>
<dbReference type="InterPro" id="IPR036188">
    <property type="entry name" value="FAD/NAD-bd_sf"/>
</dbReference>
<evidence type="ECO:0000259" key="11">
    <source>
        <dbReference type="Pfam" id="PF08491"/>
    </source>
</evidence>
<dbReference type="GO" id="GO:0005789">
    <property type="term" value="C:endoplasmic reticulum membrane"/>
    <property type="evidence" value="ECO:0007669"/>
    <property type="project" value="UniProtKB-SubCell"/>
</dbReference>
<comment type="caution">
    <text evidence="12">The sequence shown here is derived from an EMBL/GenBank/DDBJ whole genome shotgun (WGS) entry which is preliminary data.</text>
</comment>
<evidence type="ECO:0000256" key="8">
    <source>
        <dbReference type="ARBA" id="ARBA00023002"/>
    </source>
</evidence>
<gene>
    <name evidence="12" type="ORF">RDB_LOCUS147705</name>
</gene>
<keyword evidence="9 10" id="KW-0472">Membrane</keyword>
<evidence type="ECO:0000256" key="9">
    <source>
        <dbReference type="ARBA" id="ARBA00023136"/>
    </source>
</evidence>
<dbReference type="PRINTS" id="PR00420">
    <property type="entry name" value="RNGMNOXGNASE"/>
</dbReference>
<dbReference type="InterPro" id="IPR013698">
    <property type="entry name" value="Squalene_epoxidase"/>
</dbReference>
<evidence type="ECO:0000256" key="1">
    <source>
        <dbReference type="ARBA" id="ARBA00001974"/>
    </source>
</evidence>
<dbReference type="SUPFAM" id="SSF51905">
    <property type="entry name" value="FAD/NAD(P)-binding domain"/>
    <property type="match status" value="1"/>
</dbReference>
<protein>
    <recommendedName>
        <fullName evidence="4 10">Squalene monooxygenase</fullName>
        <ecNumber evidence="4 10">1.14.14.17</ecNumber>
    </recommendedName>
</protein>
<comment type="catalytic activity">
    <reaction evidence="10">
        <text>squalene + reduced [NADPH--hemoprotein reductase] + O2 = (S)-2,3-epoxysqualene + oxidized [NADPH--hemoprotein reductase] + H2O + H(+)</text>
        <dbReference type="Rhea" id="RHEA:25282"/>
        <dbReference type="Rhea" id="RHEA-COMP:11964"/>
        <dbReference type="Rhea" id="RHEA-COMP:11965"/>
        <dbReference type="ChEBI" id="CHEBI:15377"/>
        <dbReference type="ChEBI" id="CHEBI:15378"/>
        <dbReference type="ChEBI" id="CHEBI:15379"/>
        <dbReference type="ChEBI" id="CHEBI:15440"/>
        <dbReference type="ChEBI" id="CHEBI:15441"/>
        <dbReference type="ChEBI" id="CHEBI:57618"/>
        <dbReference type="ChEBI" id="CHEBI:58210"/>
        <dbReference type="EC" id="1.14.14.17"/>
    </reaction>
</comment>
<evidence type="ECO:0000256" key="7">
    <source>
        <dbReference type="ARBA" id="ARBA00022848"/>
    </source>
</evidence>
<accession>A0A8H3CSA3</accession>
<comment type="cofactor">
    <cofactor evidence="1 10">
        <name>FAD</name>
        <dbReference type="ChEBI" id="CHEBI:57692"/>
    </cofactor>
</comment>
<feature type="transmembrane region" description="Helical" evidence="10">
    <location>
        <begin position="6"/>
        <end position="28"/>
    </location>
</feature>
<dbReference type="InterPro" id="IPR040125">
    <property type="entry name" value="Squalene_monox"/>
</dbReference>
<dbReference type="Proteomes" id="UP000663888">
    <property type="component" value="Unassembled WGS sequence"/>
</dbReference>
<evidence type="ECO:0000256" key="10">
    <source>
        <dbReference type="RuleBase" id="RU367121"/>
    </source>
</evidence>
<comment type="subcellular location">
    <subcellularLocation>
        <location evidence="10">Endoplasmic reticulum membrane</location>
        <topology evidence="10">Multi-pass membrane protein</topology>
    </subcellularLocation>
    <subcellularLocation>
        <location evidence="2">Microsome membrane</location>
        <topology evidence="2">Multi-pass membrane protein</topology>
    </subcellularLocation>
</comment>
<feature type="domain" description="Squalene epoxidase" evidence="11">
    <location>
        <begin position="154"/>
        <end position="433"/>
    </location>
</feature>
<evidence type="ECO:0000313" key="12">
    <source>
        <dbReference type="EMBL" id="CAE6496654.1"/>
    </source>
</evidence>
<dbReference type="EMBL" id="CAJMWX010001573">
    <property type="protein sequence ID" value="CAE6496654.1"/>
    <property type="molecule type" value="Genomic_DNA"/>
</dbReference>
<organism evidence="12 13">
    <name type="scientific">Rhizoctonia solani</name>
    <dbReference type="NCBI Taxonomy" id="456999"/>
    <lineage>
        <taxon>Eukaryota</taxon>
        <taxon>Fungi</taxon>
        <taxon>Dikarya</taxon>
        <taxon>Basidiomycota</taxon>
        <taxon>Agaricomycotina</taxon>
        <taxon>Agaricomycetes</taxon>
        <taxon>Cantharellales</taxon>
        <taxon>Ceratobasidiaceae</taxon>
        <taxon>Rhizoctonia</taxon>
    </lineage>
</organism>
<dbReference type="GO" id="GO:0004506">
    <property type="term" value="F:squalene monooxygenase activity"/>
    <property type="evidence" value="ECO:0007669"/>
    <property type="project" value="UniProtKB-UniRule"/>
</dbReference>
<dbReference type="UniPathway" id="UPA00767">
    <property type="reaction ID" value="UER00752"/>
</dbReference>
<dbReference type="AlphaFoldDB" id="A0A8H3CSA3"/>
<feature type="transmembrane region" description="Helical" evidence="10">
    <location>
        <begin position="414"/>
        <end position="431"/>
    </location>
</feature>
<proteinExistence type="inferred from homology"/>
<keyword evidence="10" id="KW-0812">Transmembrane</keyword>
<evidence type="ECO:0000256" key="3">
    <source>
        <dbReference type="ARBA" id="ARBA00008802"/>
    </source>
</evidence>
<dbReference type="Pfam" id="PF08491">
    <property type="entry name" value="SE"/>
    <property type="match status" value="1"/>
</dbReference>
<keyword evidence="10" id="KW-0256">Endoplasmic reticulum</keyword>
<keyword evidence="10" id="KW-1133">Transmembrane helix</keyword>
<evidence type="ECO:0000313" key="13">
    <source>
        <dbReference type="Proteomes" id="UP000663888"/>
    </source>
</evidence>
<feature type="transmembrane region" description="Helical" evidence="10">
    <location>
        <begin position="494"/>
        <end position="514"/>
    </location>
</feature>
<comment type="similarity">
    <text evidence="3 10">Belongs to the squalene monooxygenase family.</text>
</comment>
<evidence type="ECO:0000256" key="4">
    <source>
        <dbReference type="ARBA" id="ARBA00012312"/>
    </source>
</evidence>
<comment type="function">
    <text evidence="10">Catalyzes the stereospecific oxidation of squalene to (S)-2,3-epoxysqualene, and is considered to be a rate-limiting enzyme in steroid biosynthesis.</text>
</comment>
<dbReference type="OrthoDB" id="10248520at2759"/>
<keyword evidence="6 10" id="KW-0274">FAD</keyword>
<keyword evidence="7" id="KW-0492">Microsome</keyword>
<keyword evidence="5 10" id="KW-0285">Flavoprotein</keyword>
<dbReference type="Gene3D" id="3.50.50.60">
    <property type="entry name" value="FAD/NAD(P)-binding domain"/>
    <property type="match status" value="1"/>
</dbReference>
<dbReference type="GO" id="GO:0006696">
    <property type="term" value="P:ergosterol biosynthetic process"/>
    <property type="evidence" value="ECO:0007669"/>
    <property type="project" value="TreeGrafter"/>
</dbReference>
<evidence type="ECO:0000256" key="5">
    <source>
        <dbReference type="ARBA" id="ARBA00022630"/>
    </source>
</evidence>
<keyword evidence="8 10" id="KW-0560">Oxidoreductase</keyword>
<dbReference type="GO" id="GO:0050660">
    <property type="term" value="F:flavin adenine dinucleotide binding"/>
    <property type="evidence" value="ECO:0007669"/>
    <property type="project" value="UniProtKB-UniRule"/>
</dbReference>